<comment type="subcellular location">
    <subcellularLocation>
        <location evidence="1">Membrane</location>
    </subcellularLocation>
</comment>
<evidence type="ECO:0000256" key="1">
    <source>
        <dbReference type="ARBA" id="ARBA00004370"/>
    </source>
</evidence>
<evidence type="ECO:0000259" key="15">
    <source>
        <dbReference type="PROSITE" id="PS50011"/>
    </source>
</evidence>
<dbReference type="Pfam" id="PF07714">
    <property type="entry name" value="PK_Tyr_Ser-Thr"/>
    <property type="match status" value="1"/>
</dbReference>
<keyword evidence="3 14" id="KW-0812">Transmembrane</keyword>
<evidence type="ECO:0000256" key="10">
    <source>
        <dbReference type="ARBA" id="ARBA00047899"/>
    </source>
</evidence>
<feature type="transmembrane region" description="Helical" evidence="14">
    <location>
        <begin position="1796"/>
        <end position="1816"/>
    </location>
</feature>
<dbReference type="SMART" id="SM00303">
    <property type="entry name" value="GPS"/>
    <property type="match status" value="1"/>
</dbReference>
<feature type="transmembrane region" description="Helical" evidence="14">
    <location>
        <begin position="1772"/>
        <end position="1790"/>
    </location>
</feature>
<feature type="transmembrane region" description="Helical" evidence="14">
    <location>
        <begin position="336"/>
        <end position="354"/>
    </location>
</feature>
<evidence type="ECO:0000256" key="4">
    <source>
        <dbReference type="ARBA" id="ARBA00022741"/>
    </source>
</evidence>
<dbReference type="SUPFAM" id="SSF56112">
    <property type="entry name" value="Protein kinase-like (PK-like)"/>
    <property type="match status" value="1"/>
</dbReference>
<dbReference type="GO" id="GO:0016020">
    <property type="term" value="C:membrane"/>
    <property type="evidence" value="ECO:0007669"/>
    <property type="project" value="UniProtKB-SubCell"/>
</dbReference>
<dbReference type="InterPro" id="IPR046338">
    <property type="entry name" value="GAIN_dom_sf"/>
</dbReference>
<dbReference type="Gene3D" id="3.30.200.20">
    <property type="entry name" value="Phosphorylase Kinase, domain 1"/>
    <property type="match status" value="1"/>
</dbReference>
<dbReference type="InParanoid" id="A0A2P6NPD5"/>
<feature type="transmembrane region" description="Helical" evidence="14">
    <location>
        <begin position="88"/>
        <end position="108"/>
    </location>
</feature>
<keyword evidence="18" id="KW-1185">Reference proteome</keyword>
<dbReference type="Pfam" id="PF15461">
    <property type="entry name" value="BCD"/>
    <property type="match status" value="1"/>
</dbReference>
<evidence type="ECO:0000259" key="16">
    <source>
        <dbReference type="PROSITE" id="PS50221"/>
    </source>
</evidence>
<feature type="transmembrane region" description="Helical" evidence="14">
    <location>
        <begin position="444"/>
        <end position="461"/>
    </location>
</feature>
<evidence type="ECO:0000256" key="14">
    <source>
        <dbReference type="SAM" id="Phobius"/>
    </source>
</evidence>
<evidence type="ECO:0000256" key="2">
    <source>
        <dbReference type="ARBA" id="ARBA00022679"/>
    </source>
</evidence>
<evidence type="ECO:0000256" key="12">
    <source>
        <dbReference type="SAM" id="Coils"/>
    </source>
</evidence>
<feature type="transmembrane region" description="Helical" evidence="14">
    <location>
        <begin position="228"/>
        <end position="251"/>
    </location>
</feature>
<evidence type="ECO:0000256" key="7">
    <source>
        <dbReference type="ARBA" id="ARBA00022989"/>
    </source>
</evidence>
<dbReference type="Gene3D" id="1.10.510.10">
    <property type="entry name" value="Transferase(Phosphotransferase) domain 1"/>
    <property type="match status" value="1"/>
</dbReference>
<evidence type="ECO:0008006" key="19">
    <source>
        <dbReference type="Google" id="ProtNLM"/>
    </source>
</evidence>
<reference evidence="17 18" key="1">
    <citation type="journal article" date="2018" name="Genome Biol. Evol.">
        <title>Multiple Roots of Fruiting Body Formation in Amoebozoa.</title>
        <authorList>
            <person name="Hillmann F."/>
            <person name="Forbes G."/>
            <person name="Novohradska S."/>
            <person name="Ferling I."/>
            <person name="Riege K."/>
            <person name="Groth M."/>
            <person name="Westermann M."/>
            <person name="Marz M."/>
            <person name="Spaller T."/>
            <person name="Winckler T."/>
            <person name="Schaap P."/>
            <person name="Glockner G."/>
        </authorList>
    </citation>
    <scope>NUCLEOTIDE SEQUENCE [LARGE SCALE GENOMIC DNA]</scope>
    <source>
        <strain evidence="17 18">Jena</strain>
    </source>
</reference>
<dbReference type="STRING" id="1890364.A0A2P6NPD5"/>
<feature type="coiled-coil region" evidence="12">
    <location>
        <begin position="1408"/>
        <end position="1469"/>
    </location>
</feature>
<sequence length="1934" mass="213806">MTISPQYWPSGSVLEDVINRNEMIGKKISPFHSTPADFPSFSVAQTPASSEWFNRCYYQHSFFMIFFTLTISLIVPLISSTASSVDLYLLALFVIIFGLPHGALDWFLGKAIFEPRFKNYWWCAFVPLYLFLMSVVFLSWHIDRAFSLLFFVIISISWAYACLPSLIVTVHFGVGDMPSSIQSPNDPIFFISDVMSHGLLPIACPLYFQPHRMMQSISVLLELPPDHVTLQLIRGPISSGLIFAFLFFSLLSIVGDIKSTLRGQNDAKQLFVSKTAELIVLPLLFCRSRTSHLSFGIYFCLWHSIRHILLLATLFEEETFQKRNILEHSKRVVKRSVPVTVATVALGYLLYSLQPYCTQLTVDENVDEGAMARVMFIGLNALTLPHMLVTEIYQRRPSSHKSFAFPRLMVGRCWTTQYCVNELVSAKLKREVVDGEVKCRDRNVITFVLLLFISVIFSQYVQVITRQSCTGWMLSASFYPINPSLCYPETDNGLYFVWSFNSSFVTKWTFNTSDCTGPSINQSRWGLGCSDGIEVTIESQPTQYDGVLQIFCESKACVNVFRIIATLSQYCSVYDDTNPLVGVARMSVQQTEDQQDAYITRYSCPTTDCRSCTNSSVWRVGQMYQVTNTFFYYVGVNYAGSGSQSRGCTYGVVDYDTYGKPSIYFNGLNPTEMYDNLQIGNITFQYHPRHLPPWVYGLPPLLNLTGVSTGGGFSDTANRSAFIFLQRTSTITTHLLLTAGYYNFTLQAAGRSIYGDQGANITLSFLGSSLSWSIYSNSSSPWIDHSFPFTLNQLTFVNISISSLYLADETIFIDHTALRHTRFVSATGSLLNPDFEDGSTSGYYPSFNYPCWEAIISVYRNPGFFLPSNSTKRSNFALIQSKWTYRFQFMYASRTDGGPPLFYDGRWNGTAGRISVNDDSNRDVVSIKTTQGNPWTSAVAYWPSTNETLYRVGVWSDPYMCQVGSDVSDHSIFLDSFLITEFAPLSVVSPLSIPITLPFNSTVILTGTGFDSSMPMNCNIDDIRLHCQVVRVQGTNLYIRLYAGQTCFGCNLVRPGETYHGNITSLNRVTPFTLTYDVLNAAANISENATIYISGTIDDFHIDYTGFGNNITLINCSAAILNGNVSIRVANVTSLRNITSTGLTVSVDQIRDCQIDVSHCYPSLITSSLCIVSYAPCNQQQIDQLFNGNTKLTVLDAKNVLDAGLIDSANLTTVKLISAVISAVVRTSPIFEYTSKNVSISVMTYNLTGESIYNSIVHENVSVSLPVSAFSSQGRDRYSRLVGVNVYDGSGIEMDVSDTRQHINISMGIIQAVPSGHHAVCQYWNDSQNGWSTDGCQLIIVDDAAICQTNHLTNFSIGARPNPIPSERVADRSTFPPFIIIIICCVVAAVIMIVIIIGVIIYRRKVSIRQFEVEKNEMEEKVEWMEKISDDIGVQVWKAMHQGITIVAVKKFEKNVRKLVQEATTLRSMHHPNIVMYLGQNLSAMVYASEQGIVHTLLTPHHVTLTHSPSLTTFQILLQIIEGTVTAKVSNFSRCVPDGTRCSETSGHTAPEVVKYGVQYTSADVWSFGLLLSFIASDGKSPESQVYRHEKSERVSSVRVDADWDISVKIFVSECTEEEPRKRPSFFNIGKRLKGTDDQAQAQGKAVEELTHDPYETILFAGTLAADHGCGQNATHSSYRNQLILTFSFTLKSTGIQTVEIFHNLPVYDSVAVISGSGNIVFNFSVVSSAPGNYFDGITPTTSYSSHSAALTMGVTETKQERLQSSNGSQSLLSTGCITVAILSLLGLFSVPRGSFMVYLSCLLIFSSFVIAATVCNTATVTVSLPSTVQQFCENDNCRCVNGWSGDGCLTPPSTVVEVPAETPASPSSSSIDVSPSTSSAVPSSSSKIVSSSTKSSTKSSTISSTSRVTSSTSKPKTSSTKAATPTGPGHKKP</sequence>
<dbReference type="EMBL" id="MDYQ01000039">
    <property type="protein sequence ID" value="PRP85812.1"/>
    <property type="molecule type" value="Genomic_DNA"/>
</dbReference>
<comment type="caution">
    <text evidence="17">The sequence shown here is derived from an EMBL/GenBank/DDBJ whole genome shotgun (WGS) entry which is preliminary data.</text>
</comment>
<keyword evidence="4" id="KW-0547">Nucleotide-binding</keyword>
<comment type="catalytic activity">
    <reaction evidence="10">
        <text>L-threonyl-[protein] + ATP = O-phospho-L-threonyl-[protein] + ADP + H(+)</text>
        <dbReference type="Rhea" id="RHEA:46608"/>
        <dbReference type="Rhea" id="RHEA-COMP:11060"/>
        <dbReference type="Rhea" id="RHEA-COMP:11605"/>
        <dbReference type="ChEBI" id="CHEBI:15378"/>
        <dbReference type="ChEBI" id="CHEBI:30013"/>
        <dbReference type="ChEBI" id="CHEBI:30616"/>
        <dbReference type="ChEBI" id="CHEBI:61977"/>
        <dbReference type="ChEBI" id="CHEBI:456216"/>
        <dbReference type="EC" id="2.7.11.1"/>
    </reaction>
</comment>
<feature type="transmembrane region" description="Helical" evidence="14">
    <location>
        <begin position="148"/>
        <end position="175"/>
    </location>
</feature>
<name>A0A2P6NPD5_9EUKA</name>
<feature type="domain" description="Protein kinase" evidence="15">
    <location>
        <begin position="1349"/>
        <end position="1636"/>
    </location>
</feature>
<feature type="transmembrane region" description="Helical" evidence="14">
    <location>
        <begin position="62"/>
        <end position="82"/>
    </location>
</feature>
<comment type="catalytic activity">
    <reaction evidence="11">
        <text>L-seryl-[protein] + ATP = O-phospho-L-seryl-[protein] + ADP + H(+)</text>
        <dbReference type="Rhea" id="RHEA:17989"/>
        <dbReference type="Rhea" id="RHEA-COMP:9863"/>
        <dbReference type="Rhea" id="RHEA-COMP:11604"/>
        <dbReference type="ChEBI" id="CHEBI:15378"/>
        <dbReference type="ChEBI" id="CHEBI:29999"/>
        <dbReference type="ChEBI" id="CHEBI:30616"/>
        <dbReference type="ChEBI" id="CHEBI:83421"/>
        <dbReference type="ChEBI" id="CHEBI:456216"/>
        <dbReference type="EC" id="2.7.11.1"/>
    </reaction>
</comment>
<dbReference type="InterPro" id="IPR011009">
    <property type="entry name" value="Kinase-like_dom_sf"/>
</dbReference>
<evidence type="ECO:0000256" key="13">
    <source>
        <dbReference type="SAM" id="MobiDB-lite"/>
    </source>
</evidence>
<evidence type="ECO:0000256" key="3">
    <source>
        <dbReference type="ARBA" id="ARBA00022692"/>
    </source>
</evidence>
<keyword evidence="8 14" id="KW-0472">Membrane</keyword>
<dbReference type="NCBIfam" id="TIGR03753">
    <property type="entry name" value="blh_monoox"/>
    <property type="match status" value="1"/>
</dbReference>
<feature type="compositionally biased region" description="Low complexity" evidence="13">
    <location>
        <begin position="1860"/>
        <end position="1927"/>
    </location>
</feature>
<feature type="transmembrane region" description="Helical" evidence="14">
    <location>
        <begin position="374"/>
        <end position="393"/>
    </location>
</feature>
<dbReference type="PANTHER" id="PTHR44329:SF288">
    <property type="entry name" value="MITOGEN-ACTIVATED PROTEIN KINASE KINASE KINASE 20"/>
    <property type="match status" value="1"/>
</dbReference>
<dbReference type="Pfam" id="PF01825">
    <property type="entry name" value="GPS"/>
    <property type="match status" value="1"/>
</dbReference>
<dbReference type="PROSITE" id="PS50221">
    <property type="entry name" value="GAIN_B"/>
    <property type="match status" value="1"/>
</dbReference>
<evidence type="ECO:0000256" key="11">
    <source>
        <dbReference type="ARBA" id="ARBA00048679"/>
    </source>
</evidence>
<keyword evidence="2" id="KW-0808">Transferase</keyword>
<protein>
    <recommendedName>
        <fullName evidence="19">GPS domain-containing protein</fullName>
    </recommendedName>
</protein>
<keyword evidence="6" id="KW-0067">ATP-binding</keyword>
<keyword evidence="7 14" id="KW-1133">Transmembrane helix</keyword>
<keyword evidence="9" id="KW-1015">Disulfide bond</keyword>
<dbReference type="PANTHER" id="PTHR44329">
    <property type="entry name" value="SERINE/THREONINE-PROTEIN KINASE TNNI3K-RELATED"/>
    <property type="match status" value="1"/>
</dbReference>
<proteinExistence type="predicted"/>
<evidence type="ECO:0000256" key="5">
    <source>
        <dbReference type="ARBA" id="ARBA00022777"/>
    </source>
</evidence>
<dbReference type="GO" id="GO:0016702">
    <property type="term" value="F:oxidoreductase activity, acting on single donors with incorporation of molecular oxygen, incorporation of two atoms of oxygen"/>
    <property type="evidence" value="ECO:0007669"/>
    <property type="project" value="InterPro"/>
</dbReference>
<dbReference type="Proteomes" id="UP000241769">
    <property type="component" value="Unassembled WGS sequence"/>
</dbReference>
<evidence type="ECO:0000256" key="8">
    <source>
        <dbReference type="ARBA" id="ARBA00023136"/>
    </source>
</evidence>
<evidence type="ECO:0000256" key="9">
    <source>
        <dbReference type="ARBA" id="ARBA00023157"/>
    </source>
</evidence>
<dbReference type="InterPro" id="IPR000719">
    <property type="entry name" value="Prot_kinase_dom"/>
</dbReference>
<organism evidence="17 18">
    <name type="scientific">Planoprotostelium fungivorum</name>
    <dbReference type="NCBI Taxonomy" id="1890364"/>
    <lineage>
        <taxon>Eukaryota</taxon>
        <taxon>Amoebozoa</taxon>
        <taxon>Evosea</taxon>
        <taxon>Variosea</taxon>
        <taxon>Cavosteliida</taxon>
        <taxon>Cavosteliaceae</taxon>
        <taxon>Planoprotostelium</taxon>
    </lineage>
</organism>
<feature type="region of interest" description="Disordered" evidence="13">
    <location>
        <begin position="1860"/>
        <end position="1934"/>
    </location>
</feature>
<dbReference type="InterPro" id="IPR057244">
    <property type="entry name" value="GAIN_B"/>
</dbReference>
<dbReference type="InterPro" id="IPR000203">
    <property type="entry name" value="GPS"/>
</dbReference>
<evidence type="ECO:0000313" key="17">
    <source>
        <dbReference type="EMBL" id="PRP85812.1"/>
    </source>
</evidence>
<evidence type="ECO:0000256" key="6">
    <source>
        <dbReference type="ARBA" id="ARBA00022840"/>
    </source>
</evidence>
<dbReference type="Gene3D" id="2.60.220.50">
    <property type="match status" value="1"/>
</dbReference>
<dbReference type="PROSITE" id="PS50011">
    <property type="entry name" value="PROTEIN_KINASE_DOM"/>
    <property type="match status" value="1"/>
</dbReference>
<dbReference type="GO" id="GO:0004674">
    <property type="term" value="F:protein serine/threonine kinase activity"/>
    <property type="evidence" value="ECO:0007669"/>
    <property type="project" value="UniProtKB-EC"/>
</dbReference>
<gene>
    <name evidence="17" type="ORF">PROFUN_06004</name>
</gene>
<dbReference type="GO" id="GO:0005524">
    <property type="term" value="F:ATP binding"/>
    <property type="evidence" value="ECO:0007669"/>
    <property type="project" value="UniProtKB-KW"/>
</dbReference>
<dbReference type="InterPro" id="IPR022270">
    <property type="entry name" value="Blh_diox"/>
</dbReference>
<dbReference type="InterPro" id="IPR051681">
    <property type="entry name" value="Ser/Thr_Kinases-Pseudokinases"/>
</dbReference>
<dbReference type="InterPro" id="IPR001245">
    <property type="entry name" value="Ser-Thr/Tyr_kinase_cat_dom"/>
</dbReference>
<keyword evidence="5" id="KW-0418">Kinase</keyword>
<feature type="transmembrane region" description="Helical" evidence="14">
    <location>
        <begin position="120"/>
        <end position="142"/>
    </location>
</feature>
<accession>A0A2P6NPD5</accession>
<keyword evidence="12" id="KW-0175">Coiled coil</keyword>
<feature type="transmembrane region" description="Helical" evidence="14">
    <location>
        <begin position="1378"/>
        <end position="1402"/>
    </location>
</feature>
<evidence type="ECO:0000313" key="18">
    <source>
        <dbReference type="Proteomes" id="UP000241769"/>
    </source>
</evidence>
<feature type="domain" description="GAIN-B" evidence="16">
    <location>
        <begin position="1229"/>
        <end position="1365"/>
    </location>
</feature>